<dbReference type="GeneID" id="19177712"/>
<dbReference type="CDD" id="cd18186">
    <property type="entry name" value="BTB_POZ_ZBTB_KLHL-like"/>
    <property type="match status" value="1"/>
</dbReference>
<comment type="caution">
    <text evidence="1">The sequence shown here is derived from an EMBL/GenBank/DDBJ whole genome shotgun (WGS) entry which is preliminary data.</text>
</comment>
<evidence type="ECO:0008006" key="3">
    <source>
        <dbReference type="Google" id="ProtNLM"/>
    </source>
</evidence>
<dbReference type="InterPro" id="IPR011333">
    <property type="entry name" value="SKP1/BTB/POZ_sf"/>
</dbReference>
<protein>
    <recommendedName>
        <fullName evidence="3">BTB domain-containing protein</fullName>
    </recommendedName>
</protein>
<dbReference type="AlphaFoldDB" id="W9W3Z0"/>
<evidence type="ECO:0000313" key="2">
    <source>
        <dbReference type="Proteomes" id="UP000019473"/>
    </source>
</evidence>
<organism evidence="1 2">
    <name type="scientific">Cladophialophora yegresii CBS 114405</name>
    <dbReference type="NCBI Taxonomy" id="1182544"/>
    <lineage>
        <taxon>Eukaryota</taxon>
        <taxon>Fungi</taxon>
        <taxon>Dikarya</taxon>
        <taxon>Ascomycota</taxon>
        <taxon>Pezizomycotina</taxon>
        <taxon>Eurotiomycetes</taxon>
        <taxon>Chaetothyriomycetidae</taxon>
        <taxon>Chaetothyriales</taxon>
        <taxon>Herpotrichiellaceae</taxon>
        <taxon>Cladophialophora</taxon>
    </lineage>
</organism>
<dbReference type="PANTHER" id="PTHR47843:SF5">
    <property type="entry name" value="BTB_POZ DOMAIN PROTEIN"/>
    <property type="match status" value="1"/>
</dbReference>
<dbReference type="RefSeq" id="XP_007755327.1">
    <property type="nucleotide sequence ID" value="XM_007757137.1"/>
</dbReference>
<accession>W9W3Z0</accession>
<keyword evidence="2" id="KW-1185">Reference proteome</keyword>
<dbReference type="STRING" id="1182544.W9W3Z0"/>
<dbReference type="HOGENOM" id="CLU_1402294_0_0_1"/>
<dbReference type="Gene3D" id="3.30.710.10">
    <property type="entry name" value="Potassium Channel Kv1.1, Chain A"/>
    <property type="match status" value="1"/>
</dbReference>
<gene>
    <name evidence="1" type="ORF">A1O7_03111</name>
</gene>
<evidence type="ECO:0000313" key="1">
    <source>
        <dbReference type="EMBL" id="EXJ62673.1"/>
    </source>
</evidence>
<dbReference type="VEuPathDB" id="FungiDB:A1O7_03111"/>
<dbReference type="EMBL" id="AMGW01000002">
    <property type="protein sequence ID" value="EXJ62673.1"/>
    <property type="molecule type" value="Genomic_DNA"/>
</dbReference>
<dbReference type="Proteomes" id="UP000019473">
    <property type="component" value="Unassembled WGS sequence"/>
</dbReference>
<proteinExistence type="predicted"/>
<sequence length="194" mass="21882">MQVVRKPVHLTCPQESATATIELPEDEPEIIERLIEYCYRADYTKFSANAFLGHAKVYAAAHKYGVDYAGWAATTKYERAASFEWDASDFLLSFPYIFESTAESVLDMRRTATECARSRMLSLTLTEGLYNAWKQTCLDVPEFAFDGLGDLAKEVRRFICGECNNGTSLRQEFMKSACCEAEVDNDPDFTAVDP</sequence>
<reference evidence="1 2" key="1">
    <citation type="submission" date="2013-03" db="EMBL/GenBank/DDBJ databases">
        <title>The Genome Sequence of Cladophialophora yegresii CBS 114405.</title>
        <authorList>
            <consortium name="The Broad Institute Genomics Platform"/>
            <person name="Cuomo C."/>
            <person name="de Hoog S."/>
            <person name="Gorbushina A."/>
            <person name="Walker B."/>
            <person name="Young S.K."/>
            <person name="Zeng Q."/>
            <person name="Gargeya S."/>
            <person name="Fitzgerald M."/>
            <person name="Haas B."/>
            <person name="Abouelleil A."/>
            <person name="Allen A.W."/>
            <person name="Alvarado L."/>
            <person name="Arachchi H.M."/>
            <person name="Berlin A.M."/>
            <person name="Chapman S.B."/>
            <person name="Gainer-Dewar J."/>
            <person name="Goldberg J."/>
            <person name="Griggs A."/>
            <person name="Gujja S."/>
            <person name="Hansen M."/>
            <person name="Howarth C."/>
            <person name="Imamovic A."/>
            <person name="Ireland A."/>
            <person name="Larimer J."/>
            <person name="McCowan C."/>
            <person name="Murphy C."/>
            <person name="Pearson M."/>
            <person name="Poon T.W."/>
            <person name="Priest M."/>
            <person name="Roberts A."/>
            <person name="Saif S."/>
            <person name="Shea T."/>
            <person name="Sisk P."/>
            <person name="Sykes S."/>
            <person name="Wortman J."/>
            <person name="Nusbaum C."/>
            <person name="Birren B."/>
        </authorList>
    </citation>
    <scope>NUCLEOTIDE SEQUENCE [LARGE SCALE GENOMIC DNA]</scope>
    <source>
        <strain evidence="1 2">CBS 114405</strain>
    </source>
</reference>
<dbReference type="PANTHER" id="PTHR47843">
    <property type="entry name" value="BTB DOMAIN-CONTAINING PROTEIN-RELATED"/>
    <property type="match status" value="1"/>
</dbReference>
<name>W9W3Z0_9EURO</name>